<proteinExistence type="predicted"/>
<evidence type="ECO:0000256" key="2">
    <source>
        <dbReference type="ARBA" id="ARBA00023125"/>
    </source>
</evidence>
<dbReference type="PROSITE" id="PS01124">
    <property type="entry name" value="HTH_ARAC_FAMILY_2"/>
    <property type="match status" value="1"/>
</dbReference>
<dbReference type="InterPro" id="IPR020449">
    <property type="entry name" value="Tscrpt_reg_AraC-type_HTH"/>
</dbReference>
<dbReference type="AlphaFoldDB" id="A0A420AY39"/>
<evidence type="ECO:0000313" key="6">
    <source>
        <dbReference type="Proteomes" id="UP000286246"/>
    </source>
</evidence>
<dbReference type="InterPro" id="IPR037923">
    <property type="entry name" value="HTH-like"/>
</dbReference>
<dbReference type="Pfam" id="PF12833">
    <property type="entry name" value="HTH_18"/>
    <property type="match status" value="1"/>
</dbReference>
<dbReference type="PRINTS" id="PR00032">
    <property type="entry name" value="HTHARAC"/>
</dbReference>
<sequence>MRPDIFREKSPLSSDDCFVVFDRRKSSFTFPVHIHPEYELNYVEGASGAQRIIGNSVETIGEQDLVLIASPELEHAWKDGECQSNDIHEITIQFHPSLIDQYLDKKQFASIQQLLSKASRGVVFGKDTVDRVLPLLRILTLERDGFYSVMKLLVLLYELSKGEDIRVLSTATNSVLSNSELLMGRLQEYVVANINKELSLPMVAAIMNMSKSTFSRFLKSATTLNFTDYLLDFRINMAVRLLKEETPIADIVEQCGFNSVSYFYRVFKKKKGITPIEYRNSLRKQQMII</sequence>
<dbReference type="Proteomes" id="UP000286246">
    <property type="component" value="Unassembled WGS sequence"/>
</dbReference>
<dbReference type="SUPFAM" id="SSF51215">
    <property type="entry name" value="Regulatory protein AraC"/>
    <property type="match status" value="1"/>
</dbReference>
<dbReference type="EMBL" id="RAPY01000003">
    <property type="protein sequence ID" value="RKE49365.1"/>
    <property type="molecule type" value="Genomic_DNA"/>
</dbReference>
<dbReference type="GO" id="GO:0043565">
    <property type="term" value="F:sequence-specific DNA binding"/>
    <property type="evidence" value="ECO:0007669"/>
    <property type="project" value="InterPro"/>
</dbReference>
<dbReference type="SMART" id="SM00342">
    <property type="entry name" value="HTH_ARAC"/>
    <property type="match status" value="1"/>
</dbReference>
<keyword evidence="1" id="KW-0805">Transcription regulation</keyword>
<feature type="domain" description="HTH araC/xylS-type" evidence="4">
    <location>
        <begin position="184"/>
        <end position="281"/>
    </location>
</feature>
<accession>A0A420AY39</accession>
<dbReference type="GO" id="GO:0003700">
    <property type="term" value="F:DNA-binding transcription factor activity"/>
    <property type="evidence" value="ECO:0007669"/>
    <property type="project" value="InterPro"/>
</dbReference>
<gene>
    <name evidence="5" type="ORF">DFQ12_3479</name>
</gene>
<evidence type="ECO:0000259" key="4">
    <source>
        <dbReference type="PROSITE" id="PS01124"/>
    </source>
</evidence>
<dbReference type="Gene3D" id="1.10.10.60">
    <property type="entry name" value="Homeodomain-like"/>
    <property type="match status" value="2"/>
</dbReference>
<keyword evidence="2 5" id="KW-0238">DNA-binding</keyword>
<comment type="caution">
    <text evidence="5">The sequence shown here is derived from an EMBL/GenBank/DDBJ whole genome shotgun (WGS) entry which is preliminary data.</text>
</comment>
<dbReference type="SUPFAM" id="SSF46689">
    <property type="entry name" value="Homeodomain-like"/>
    <property type="match status" value="2"/>
</dbReference>
<dbReference type="InterPro" id="IPR009057">
    <property type="entry name" value="Homeodomain-like_sf"/>
</dbReference>
<dbReference type="RefSeq" id="WP_120260223.1">
    <property type="nucleotide sequence ID" value="NZ_RAPY01000003.1"/>
</dbReference>
<dbReference type="OrthoDB" id="9787988at2"/>
<protein>
    <submittedName>
        <fullName evidence="5">AraC-like DNA-binding protein</fullName>
    </submittedName>
</protein>
<keyword evidence="3" id="KW-0804">Transcription</keyword>
<name>A0A420AY39_SPHD1</name>
<organism evidence="5 6">
    <name type="scientific">Sphingobacterium detergens</name>
    <dbReference type="NCBI Taxonomy" id="1145106"/>
    <lineage>
        <taxon>Bacteria</taxon>
        <taxon>Pseudomonadati</taxon>
        <taxon>Bacteroidota</taxon>
        <taxon>Sphingobacteriia</taxon>
        <taxon>Sphingobacteriales</taxon>
        <taxon>Sphingobacteriaceae</taxon>
        <taxon>Sphingobacterium</taxon>
    </lineage>
</organism>
<dbReference type="InterPro" id="IPR018060">
    <property type="entry name" value="HTH_AraC"/>
</dbReference>
<keyword evidence="6" id="KW-1185">Reference proteome</keyword>
<evidence type="ECO:0000256" key="3">
    <source>
        <dbReference type="ARBA" id="ARBA00023163"/>
    </source>
</evidence>
<dbReference type="PANTHER" id="PTHR43280:SF27">
    <property type="entry name" value="TRANSCRIPTIONAL REGULATOR MTLR"/>
    <property type="match status" value="1"/>
</dbReference>
<dbReference type="PANTHER" id="PTHR43280">
    <property type="entry name" value="ARAC-FAMILY TRANSCRIPTIONAL REGULATOR"/>
    <property type="match status" value="1"/>
</dbReference>
<evidence type="ECO:0000313" key="5">
    <source>
        <dbReference type="EMBL" id="RKE49365.1"/>
    </source>
</evidence>
<evidence type="ECO:0000256" key="1">
    <source>
        <dbReference type="ARBA" id="ARBA00023015"/>
    </source>
</evidence>
<reference evidence="5 6" key="1">
    <citation type="submission" date="2018-09" db="EMBL/GenBank/DDBJ databases">
        <title>Genomic Encyclopedia of Type Strains, Phase III (KMG-III): the genomes of soil and plant-associated and newly described type strains.</title>
        <authorList>
            <person name="Whitman W."/>
        </authorList>
    </citation>
    <scope>NUCLEOTIDE SEQUENCE [LARGE SCALE GENOMIC DNA]</scope>
    <source>
        <strain evidence="5 6">CECT 7938</strain>
    </source>
</reference>